<dbReference type="AlphaFoldDB" id="A0A9K3GMT3"/>
<keyword evidence="1" id="KW-0479">Metal-binding</keyword>
<dbReference type="EMBL" id="BDIP01003749">
    <property type="protein sequence ID" value="GIQ88080.1"/>
    <property type="molecule type" value="Genomic_DNA"/>
</dbReference>
<dbReference type="SUPFAM" id="SSF56784">
    <property type="entry name" value="HAD-like"/>
    <property type="match status" value="1"/>
</dbReference>
<dbReference type="PANTHER" id="PTHR43344">
    <property type="entry name" value="PHOSPHOSERINE PHOSPHATASE"/>
    <property type="match status" value="1"/>
</dbReference>
<keyword evidence="6" id="KW-1185">Reference proteome</keyword>
<dbReference type="GO" id="GO:0016787">
    <property type="term" value="F:hydrolase activity"/>
    <property type="evidence" value="ECO:0007669"/>
    <property type="project" value="UniProtKB-KW"/>
</dbReference>
<gene>
    <name evidence="5" type="ORF">KIPB_010250</name>
</gene>
<reference evidence="5 6" key="1">
    <citation type="journal article" date="2018" name="PLoS ONE">
        <title>The draft genome of Kipferlia bialata reveals reductive genome evolution in fornicate parasites.</title>
        <authorList>
            <person name="Tanifuji G."/>
            <person name="Takabayashi S."/>
            <person name="Kume K."/>
            <person name="Takagi M."/>
            <person name="Nakayama T."/>
            <person name="Kamikawa R."/>
            <person name="Inagaki Y."/>
            <person name="Hashimoto T."/>
        </authorList>
    </citation>
    <scope>NUCLEOTIDE SEQUENCE [LARGE SCALE GENOMIC DNA]</scope>
    <source>
        <strain evidence="5">NY0173</strain>
    </source>
</reference>
<dbReference type="NCBIfam" id="TIGR01488">
    <property type="entry name" value="HAD-SF-IB"/>
    <property type="match status" value="1"/>
</dbReference>
<keyword evidence="3" id="KW-0460">Magnesium</keyword>
<evidence type="ECO:0000256" key="1">
    <source>
        <dbReference type="ARBA" id="ARBA00022723"/>
    </source>
</evidence>
<evidence type="ECO:0000313" key="6">
    <source>
        <dbReference type="Proteomes" id="UP000265618"/>
    </source>
</evidence>
<dbReference type="OrthoDB" id="495821at2759"/>
<proteinExistence type="predicted"/>
<dbReference type="PANTHER" id="PTHR43344:SF13">
    <property type="entry name" value="PHOSPHATASE RV3661-RELATED"/>
    <property type="match status" value="1"/>
</dbReference>
<dbReference type="GO" id="GO:0046872">
    <property type="term" value="F:metal ion binding"/>
    <property type="evidence" value="ECO:0007669"/>
    <property type="project" value="UniProtKB-KW"/>
</dbReference>
<dbReference type="InterPro" id="IPR023214">
    <property type="entry name" value="HAD_sf"/>
</dbReference>
<name>A0A9K3GMT3_9EUKA</name>
<keyword evidence="2 5" id="KW-0378">Hydrolase</keyword>
<evidence type="ECO:0000313" key="5">
    <source>
        <dbReference type="EMBL" id="GIQ88080.1"/>
    </source>
</evidence>
<dbReference type="Gene3D" id="3.40.50.1000">
    <property type="entry name" value="HAD superfamily/HAD-like"/>
    <property type="match status" value="1"/>
</dbReference>
<accession>A0A9K3GMT3</accession>
<feature type="region of interest" description="Disordered" evidence="4">
    <location>
        <begin position="84"/>
        <end position="109"/>
    </location>
</feature>
<organism evidence="5 6">
    <name type="scientific">Kipferlia bialata</name>
    <dbReference type="NCBI Taxonomy" id="797122"/>
    <lineage>
        <taxon>Eukaryota</taxon>
        <taxon>Metamonada</taxon>
        <taxon>Carpediemonas-like organisms</taxon>
        <taxon>Kipferlia</taxon>
    </lineage>
</organism>
<evidence type="ECO:0000256" key="3">
    <source>
        <dbReference type="ARBA" id="ARBA00022842"/>
    </source>
</evidence>
<dbReference type="InterPro" id="IPR050582">
    <property type="entry name" value="HAD-like_SerB"/>
</dbReference>
<sequence length="161" mass="17540">MCVVPDIMPYATDLVESHREAGHTLILLSASPDIVVRPIAHHLGMHAALAIDCSWSEEDTLTGSTHGIMSYREGKVLKLHEHLEATSRPSSPCRQSRLSGESDTPCDSPVGDKPVTYFYSDSINDVPMLEHATYPVCCNACERLSAVAAEKGWPVIHSGQE</sequence>
<feature type="compositionally biased region" description="Polar residues" evidence="4">
    <location>
        <begin position="87"/>
        <end position="102"/>
    </location>
</feature>
<evidence type="ECO:0000256" key="2">
    <source>
        <dbReference type="ARBA" id="ARBA00022801"/>
    </source>
</evidence>
<comment type="caution">
    <text evidence="5">The sequence shown here is derived from an EMBL/GenBank/DDBJ whole genome shotgun (WGS) entry which is preliminary data.</text>
</comment>
<evidence type="ECO:0000256" key="4">
    <source>
        <dbReference type="SAM" id="MobiDB-lite"/>
    </source>
</evidence>
<protein>
    <submittedName>
        <fullName evidence="5">HAD-superfamily hydrolase, subfamily IB, PSPase-like</fullName>
    </submittedName>
</protein>
<dbReference type="Pfam" id="PF12710">
    <property type="entry name" value="HAD"/>
    <property type="match status" value="1"/>
</dbReference>
<dbReference type="InterPro" id="IPR036412">
    <property type="entry name" value="HAD-like_sf"/>
</dbReference>
<dbReference type="Proteomes" id="UP000265618">
    <property type="component" value="Unassembled WGS sequence"/>
</dbReference>